<protein>
    <submittedName>
        <fullName evidence="2">Uncharacterized protein</fullName>
    </submittedName>
</protein>
<feature type="transmembrane region" description="Helical" evidence="1">
    <location>
        <begin position="27"/>
        <end position="49"/>
    </location>
</feature>
<dbReference type="EMBL" id="JYDQ01000082">
    <property type="protein sequence ID" value="KRY16207.1"/>
    <property type="molecule type" value="Genomic_DNA"/>
</dbReference>
<proteinExistence type="predicted"/>
<reference evidence="2 3" key="1">
    <citation type="submission" date="2015-01" db="EMBL/GenBank/DDBJ databases">
        <title>Evolution of Trichinella species and genotypes.</title>
        <authorList>
            <person name="Korhonen P.K."/>
            <person name="Edoardo P."/>
            <person name="Giuseppe L.R."/>
            <person name="Gasser R.B."/>
        </authorList>
    </citation>
    <scope>NUCLEOTIDE SEQUENCE [LARGE SCALE GENOMIC DNA]</scope>
    <source>
        <strain evidence="2">ISS2496</strain>
    </source>
</reference>
<evidence type="ECO:0000313" key="3">
    <source>
        <dbReference type="Proteomes" id="UP000054783"/>
    </source>
</evidence>
<keyword evidence="1" id="KW-0472">Membrane</keyword>
<name>A0A0V0ZUP4_9BILA</name>
<accession>A0A0V0ZUP4</accession>
<evidence type="ECO:0000256" key="1">
    <source>
        <dbReference type="SAM" id="Phobius"/>
    </source>
</evidence>
<keyword evidence="1" id="KW-0812">Transmembrane</keyword>
<keyword evidence="3" id="KW-1185">Reference proteome</keyword>
<organism evidence="2 3">
    <name type="scientific">Trichinella patagoniensis</name>
    <dbReference type="NCBI Taxonomy" id="990121"/>
    <lineage>
        <taxon>Eukaryota</taxon>
        <taxon>Metazoa</taxon>
        <taxon>Ecdysozoa</taxon>
        <taxon>Nematoda</taxon>
        <taxon>Enoplea</taxon>
        <taxon>Dorylaimia</taxon>
        <taxon>Trichinellida</taxon>
        <taxon>Trichinellidae</taxon>
        <taxon>Trichinella</taxon>
    </lineage>
</organism>
<gene>
    <name evidence="2" type="ORF">T12_887</name>
</gene>
<dbReference type="Proteomes" id="UP000054783">
    <property type="component" value="Unassembled WGS sequence"/>
</dbReference>
<dbReference type="AlphaFoldDB" id="A0A0V0ZUP4"/>
<comment type="caution">
    <text evidence="2">The sequence shown here is derived from an EMBL/GenBank/DDBJ whole genome shotgun (WGS) entry which is preliminary data.</text>
</comment>
<evidence type="ECO:0000313" key="2">
    <source>
        <dbReference type="EMBL" id="KRY16207.1"/>
    </source>
</evidence>
<keyword evidence="1" id="KW-1133">Transmembrane helix</keyword>
<sequence length="78" mass="8726">MIFKCFFSKCPYSLSTTRGVPPGKQIIAGYISFCIAPIKITTLSIVLAISQQIRFCTTSDQPLLFLRFSIFAEICLII</sequence>